<evidence type="ECO:0000256" key="1">
    <source>
        <dbReference type="SAM" id="Phobius"/>
    </source>
</evidence>
<gene>
    <name evidence="3" type="ORF">UFOPK1795_00557</name>
    <name evidence="4" type="ORF">UFOPK2275_01005</name>
    <name evidence="5" type="ORF">UFOPK2816_00163</name>
</gene>
<dbReference type="EMBL" id="CAEZWQ010000135">
    <property type="protein sequence ID" value="CAB4669936.1"/>
    <property type="molecule type" value="Genomic_DNA"/>
</dbReference>
<dbReference type="EMBL" id="CAEZZB010000007">
    <property type="protein sequence ID" value="CAB4739103.1"/>
    <property type="molecule type" value="Genomic_DNA"/>
</dbReference>
<feature type="transmembrane region" description="Helical" evidence="1">
    <location>
        <begin position="116"/>
        <end position="138"/>
    </location>
</feature>
<evidence type="ECO:0000313" key="5">
    <source>
        <dbReference type="EMBL" id="CAB4739103.1"/>
    </source>
</evidence>
<feature type="transmembrane region" description="Helical" evidence="1">
    <location>
        <begin position="7"/>
        <end position="25"/>
    </location>
</feature>
<feature type="transmembrane region" description="Helical" evidence="1">
    <location>
        <begin position="65"/>
        <end position="86"/>
    </location>
</feature>
<dbReference type="SUPFAM" id="SSF56524">
    <property type="entry name" value="Oxidoreductase molybdopterin-binding domain"/>
    <property type="match status" value="1"/>
</dbReference>
<proteinExistence type="predicted"/>
<evidence type="ECO:0000313" key="4">
    <source>
        <dbReference type="EMBL" id="CAB4669936.1"/>
    </source>
</evidence>
<dbReference type="InterPro" id="IPR014756">
    <property type="entry name" value="Ig_E-set"/>
</dbReference>
<organism evidence="3">
    <name type="scientific">freshwater metagenome</name>
    <dbReference type="NCBI Taxonomy" id="449393"/>
    <lineage>
        <taxon>unclassified sequences</taxon>
        <taxon>metagenomes</taxon>
        <taxon>ecological metagenomes</taxon>
    </lineage>
</organism>
<dbReference type="Pfam" id="PF00174">
    <property type="entry name" value="Oxidored_molyb"/>
    <property type="match status" value="1"/>
</dbReference>
<reference evidence="3" key="1">
    <citation type="submission" date="2020-05" db="EMBL/GenBank/DDBJ databases">
        <authorList>
            <person name="Chiriac C."/>
            <person name="Salcher M."/>
            <person name="Ghai R."/>
            <person name="Kavagutti S V."/>
        </authorList>
    </citation>
    <scope>NUCLEOTIDE SEQUENCE</scope>
</reference>
<feature type="transmembrane region" description="Helical" evidence="1">
    <location>
        <begin position="159"/>
        <end position="177"/>
    </location>
</feature>
<keyword evidence="1" id="KW-0812">Transmembrane</keyword>
<keyword evidence="1" id="KW-1133">Transmembrane helix</keyword>
<feature type="domain" description="Oxidoreductase molybdopterin-binding" evidence="2">
    <location>
        <begin position="231"/>
        <end position="382"/>
    </location>
</feature>
<evidence type="ECO:0000259" key="2">
    <source>
        <dbReference type="Pfam" id="PF00174"/>
    </source>
</evidence>
<dbReference type="InterPro" id="IPR036374">
    <property type="entry name" value="OxRdtase_Mopterin-bd_sf"/>
</dbReference>
<feature type="transmembrane region" description="Helical" evidence="1">
    <location>
        <begin position="93"/>
        <end position="110"/>
    </location>
</feature>
<evidence type="ECO:0000313" key="3">
    <source>
        <dbReference type="EMBL" id="CAB4590400.1"/>
    </source>
</evidence>
<dbReference type="InterPro" id="IPR000572">
    <property type="entry name" value="OxRdtase_Mopterin-bd_dom"/>
</dbReference>
<dbReference type="GO" id="GO:0020037">
    <property type="term" value="F:heme binding"/>
    <property type="evidence" value="ECO:0007669"/>
    <property type="project" value="TreeGrafter"/>
</dbReference>
<dbReference type="PANTHER" id="PTHR19372:SF7">
    <property type="entry name" value="SULFITE OXIDASE, MITOCHONDRIAL"/>
    <property type="match status" value="1"/>
</dbReference>
<dbReference type="Gene3D" id="2.60.40.650">
    <property type="match status" value="1"/>
</dbReference>
<protein>
    <submittedName>
        <fullName evidence="3">Unannotated protein</fullName>
    </submittedName>
</protein>
<dbReference type="AlphaFoldDB" id="A0A6J6FPW5"/>
<dbReference type="PANTHER" id="PTHR19372">
    <property type="entry name" value="SULFITE REDUCTASE"/>
    <property type="match status" value="1"/>
</dbReference>
<dbReference type="SUPFAM" id="SSF81296">
    <property type="entry name" value="E set domains"/>
    <property type="match status" value="1"/>
</dbReference>
<dbReference type="GO" id="GO:0008482">
    <property type="term" value="F:sulfite oxidase activity"/>
    <property type="evidence" value="ECO:0007669"/>
    <property type="project" value="TreeGrafter"/>
</dbReference>
<dbReference type="EMBL" id="CAEZUG010000024">
    <property type="protein sequence ID" value="CAB4590400.1"/>
    <property type="molecule type" value="Genomic_DNA"/>
</dbReference>
<dbReference type="GO" id="GO:0006790">
    <property type="term" value="P:sulfur compound metabolic process"/>
    <property type="evidence" value="ECO:0007669"/>
    <property type="project" value="TreeGrafter"/>
</dbReference>
<sequence>MKKRQLGVIYGPLAILAGISIGHFVSTLNKNWHSPVISLANRIVDHVPPAVKSFVIQIFGTNDKLALIVIILAVVFAISIAIGRAFFTGNTKVAYLLISLMTLAAIWASVQDAGSNIFSIIPSFISGAVTIAALHWLATKKELSDEFSVSLSRRDLLKVVGTIGAVSLVASGAAKLLTQKASVQVDRIKTVLPRPLKFLAKAPRDPALSTPGLSPLFTPNKDFYRIDTAFAVPNVSLDMWKLEITGMVAHPLTFTYKQLTARPVFELDDTISCVSNEVGGDLVGNARWLGIRLDDLIREAGPNADADQVLGYSVDGFTAGFPLAALDNSDAMIAIGMNGEALPLEHGFPARIIVPGLYGYVSATKWLTRIELTRFDQKHGYWISRGWSERAPIKTQSRIDTPQGGTSVVAGTIAIAGVAWAPTRGISKVEVRVNKAPWQEAVLGPEIAKTTWRQWWLPWNATKGGYAISVRATDGDGALQPEAYVPVAPNGAEGWHTIRVQVS</sequence>
<name>A0A6J6FPW5_9ZZZZ</name>
<dbReference type="Gene3D" id="3.90.420.10">
    <property type="entry name" value="Oxidoreductase, molybdopterin-binding domain"/>
    <property type="match status" value="1"/>
</dbReference>
<accession>A0A6J6FPW5</accession>
<dbReference type="GO" id="GO:0043546">
    <property type="term" value="F:molybdopterin cofactor binding"/>
    <property type="evidence" value="ECO:0007669"/>
    <property type="project" value="TreeGrafter"/>
</dbReference>
<keyword evidence="1" id="KW-0472">Membrane</keyword>